<reference evidence="2" key="1">
    <citation type="submission" date="2015-09" db="EMBL/GenBank/DDBJ databases">
        <title>Scylla olivacea transcriptome.</title>
        <authorList>
            <person name="Ikhwanuddin M."/>
        </authorList>
    </citation>
    <scope>NUCLEOTIDE SEQUENCE</scope>
</reference>
<accession>A0A0N7ZA29</accession>
<feature type="region of interest" description="Disordered" evidence="1">
    <location>
        <begin position="43"/>
        <end position="95"/>
    </location>
</feature>
<organism evidence="2">
    <name type="scientific">Scylla olivacea</name>
    <name type="common">Orange mud crab</name>
    <name type="synonym">Cancer olivacea</name>
    <dbReference type="NCBI Taxonomy" id="85551"/>
    <lineage>
        <taxon>Eukaryota</taxon>
        <taxon>Metazoa</taxon>
        <taxon>Ecdysozoa</taxon>
        <taxon>Arthropoda</taxon>
        <taxon>Crustacea</taxon>
        <taxon>Multicrustacea</taxon>
        <taxon>Malacostraca</taxon>
        <taxon>Eumalacostraca</taxon>
        <taxon>Eucarida</taxon>
        <taxon>Decapoda</taxon>
        <taxon>Pleocyemata</taxon>
        <taxon>Brachyura</taxon>
        <taxon>Eubrachyura</taxon>
        <taxon>Portunoidea</taxon>
        <taxon>Portunidae</taxon>
        <taxon>Portuninae</taxon>
        <taxon>Scylla</taxon>
    </lineage>
</organism>
<dbReference type="PANTHER" id="PTHR48462">
    <property type="entry name" value="PROTEIN, PUTATIVE-RELATED"/>
    <property type="match status" value="1"/>
</dbReference>
<dbReference type="PANTHER" id="PTHR48462:SF1">
    <property type="entry name" value="PROTEIN, PUTATIVE-RELATED"/>
    <property type="match status" value="1"/>
</dbReference>
<evidence type="ECO:0000256" key="1">
    <source>
        <dbReference type="SAM" id="MobiDB-lite"/>
    </source>
</evidence>
<dbReference type="EMBL" id="GDRN01105643">
    <property type="protein sequence ID" value="JAI57696.1"/>
    <property type="molecule type" value="Transcribed_RNA"/>
</dbReference>
<feature type="compositionally biased region" description="Basic and acidic residues" evidence="1">
    <location>
        <begin position="46"/>
        <end position="62"/>
    </location>
</feature>
<dbReference type="AlphaFoldDB" id="A0A0N7ZA29"/>
<proteinExistence type="predicted"/>
<sequence length="1058" mass="117600">MSNPPAQRRCCQCTREEHRCVNCQCVRQNKKCINCRKGDGCQNPLGRDHQGSEREEEPRDSQESQQDEEQERTMETEMGGEAALPSTPSQHAPSLPQHNVYAARHTNGRRNLVWKGLTEEETTMWVNNTYTELVGWSTCPLFDPPKCAATNKIVQEMVILLNNYLQESPLAPYAMKLFFTLPKLFFQKTHRNAKVAENVKAVARRVGLWQNNQLDELLEEARAIQKRLPRPSGNQQRQEDKARNFAGNMRQGQVSKALRALNEQQSGGVLPLTRETIHLLKEKHPPPSDEEGLRMQGPFRKPNDVIYEVITGEMIWKKSLQTHGSAGPSGLDARGWRRLLSGALCGSAANDLCGALAALARKLATTNCHHVEALTACRLIPLDKKPGCRPIGIGEVIRRIVGKCVMTVVKDDVRRAAGNLQVCAGQQAGGEAAIHAMREMFSEDNCEAVLLVDAKNAFNTINRKTMLHNIRVKCPSLAQYVENTYSDPSDLYICNNSGNSVKVLKSMEGTTQGDPVAMAMYALGLSVLQQVISYEKTSVKQVAYADDLSGAGKITDLKKWWGLVNDNGPIIGYTPNAAKSVLIVKPEHYDSAVDSFSGSGVIITKDGQRHLGAVIGTEEFKKEYIGEKVKEWILEVEVLSDMARTEPHAAYSAYTHGLQHRWRFAMRTIPGISPLLAPLEVSIRNTFLPALLRYHTIGDGERALLELPPRLGGMGITSPEKLATVENLNSLKLTRSLTEKIIAQDAHGEIAQSAVTEQGRIISRDRQQHQRNCLEDLINILPATTVRKILTAQETGASNWLTSLPIRAKGFSLNKQEFVDAIALRYGWPMEGLPSTCVCGSPNDVNHTMTCKKGGFVCIRHDEVRDLTASMLREVCHDVSTEPTLLPLDGEHLRYRTANTTNEARVDVSARGFWTRGQKAFVDIRIFDPMAACHHELSLEAAHRKNEQEKIRAYGERIQHVDQGSFTPLVFTTSGGMGSKAQCFYSRLADLMAEKKHQPRSHVVAWMRCRLSFSLLRSALLCLRGTRHSTPIPADLGGLDCEATVVESGIRVDRVEVE</sequence>
<name>A0A0N7ZA29_SCYOL</name>
<evidence type="ECO:0000313" key="2">
    <source>
        <dbReference type="EMBL" id="JAI57696.1"/>
    </source>
</evidence>
<protein>
    <submittedName>
        <fullName evidence="2">Uncharacterized protein</fullName>
    </submittedName>
</protein>